<organism evidence="7 8">
    <name type="scientific">Streptomyces beijiangensis</name>
    <dbReference type="NCBI Taxonomy" id="163361"/>
    <lineage>
        <taxon>Bacteria</taxon>
        <taxon>Bacillati</taxon>
        <taxon>Actinomycetota</taxon>
        <taxon>Actinomycetes</taxon>
        <taxon>Kitasatosporales</taxon>
        <taxon>Streptomycetaceae</taxon>
        <taxon>Streptomyces</taxon>
    </lineage>
</organism>
<feature type="domain" description="ABC transporter" evidence="6">
    <location>
        <begin position="28"/>
        <end position="52"/>
    </location>
</feature>
<name>A0A939FGD4_9ACTN</name>
<dbReference type="AlphaFoldDB" id="A0A939FGD4"/>
<keyword evidence="3" id="KW-0547">Nucleotide-binding</keyword>
<dbReference type="GO" id="GO:0046677">
    <property type="term" value="P:response to antibiotic"/>
    <property type="evidence" value="ECO:0007669"/>
    <property type="project" value="UniProtKB-KW"/>
</dbReference>
<reference evidence="7" key="1">
    <citation type="submission" date="2021-03" db="EMBL/GenBank/DDBJ databases">
        <title>Streptomyces poriferae sp. nov., a novel marine sponge-derived Actinobacteria species with anti-MRSA activity.</title>
        <authorList>
            <person name="Sandoval-Powers M."/>
            <person name="Kralova S."/>
            <person name="Nguyen G.-S."/>
            <person name="Fawwal D."/>
            <person name="Degnes K."/>
            <person name="Klinkenberg G."/>
            <person name="Sletta H."/>
            <person name="Wentzel A."/>
            <person name="Liles M.R."/>
        </authorList>
    </citation>
    <scope>NUCLEOTIDE SEQUENCE</scope>
    <source>
        <strain evidence="7">DSM 41794</strain>
    </source>
</reference>
<evidence type="ECO:0000313" key="8">
    <source>
        <dbReference type="Proteomes" id="UP000664167"/>
    </source>
</evidence>
<dbReference type="EMBL" id="JAFLRJ010000942">
    <property type="protein sequence ID" value="MBO0517874.1"/>
    <property type="molecule type" value="Genomic_DNA"/>
</dbReference>
<comment type="caution">
    <text evidence="7">The sequence shown here is derived from an EMBL/GenBank/DDBJ whole genome shotgun (WGS) entry which is preliminary data.</text>
</comment>
<evidence type="ECO:0000313" key="7">
    <source>
        <dbReference type="EMBL" id="MBO0517874.1"/>
    </source>
</evidence>
<keyword evidence="2" id="KW-0813">Transport</keyword>
<comment type="subcellular location">
    <subcellularLocation>
        <location evidence="1">Cell membrane</location>
        <topology evidence="1">Peripheral membrane protein</topology>
    </subcellularLocation>
</comment>
<protein>
    <submittedName>
        <fullName evidence="7">ATP-binding cassette domain-containing protein</fullName>
    </submittedName>
</protein>
<dbReference type="RefSeq" id="WP_206969723.1">
    <property type="nucleotide sequence ID" value="NZ_JAFLRJ010000942.1"/>
</dbReference>
<keyword evidence="5" id="KW-0046">Antibiotic resistance</keyword>
<dbReference type="SUPFAM" id="SSF52540">
    <property type="entry name" value="P-loop containing nucleoside triphosphate hydrolases"/>
    <property type="match status" value="1"/>
</dbReference>
<dbReference type="PANTHER" id="PTHR42711:SF17">
    <property type="entry name" value="ABC TRANSPORTER ATP-BINDING PROTEIN"/>
    <property type="match status" value="1"/>
</dbReference>
<proteinExistence type="predicted"/>
<dbReference type="GO" id="GO:0016887">
    <property type="term" value="F:ATP hydrolysis activity"/>
    <property type="evidence" value="ECO:0007669"/>
    <property type="project" value="InterPro"/>
</dbReference>
<evidence type="ECO:0000256" key="3">
    <source>
        <dbReference type="ARBA" id="ARBA00022741"/>
    </source>
</evidence>
<dbReference type="Pfam" id="PF00005">
    <property type="entry name" value="ABC_tran"/>
    <property type="match status" value="1"/>
</dbReference>
<dbReference type="Gene3D" id="3.40.50.300">
    <property type="entry name" value="P-loop containing nucleotide triphosphate hydrolases"/>
    <property type="match status" value="1"/>
</dbReference>
<dbReference type="GO" id="GO:0005886">
    <property type="term" value="C:plasma membrane"/>
    <property type="evidence" value="ECO:0007669"/>
    <property type="project" value="UniProtKB-SubCell"/>
</dbReference>
<dbReference type="GO" id="GO:0005524">
    <property type="term" value="F:ATP binding"/>
    <property type="evidence" value="ECO:0007669"/>
    <property type="project" value="UniProtKB-KW"/>
</dbReference>
<evidence type="ECO:0000256" key="2">
    <source>
        <dbReference type="ARBA" id="ARBA00022448"/>
    </source>
</evidence>
<dbReference type="InterPro" id="IPR027417">
    <property type="entry name" value="P-loop_NTPase"/>
</dbReference>
<evidence type="ECO:0000256" key="4">
    <source>
        <dbReference type="ARBA" id="ARBA00022840"/>
    </source>
</evidence>
<dbReference type="InterPro" id="IPR050763">
    <property type="entry name" value="ABC_transporter_ATP-binding"/>
</dbReference>
<feature type="non-terminal residue" evidence="7">
    <location>
        <position position="53"/>
    </location>
</feature>
<dbReference type="InterPro" id="IPR003439">
    <property type="entry name" value="ABC_transporter-like_ATP-bd"/>
</dbReference>
<dbReference type="Proteomes" id="UP000664167">
    <property type="component" value="Unassembled WGS sequence"/>
</dbReference>
<gene>
    <name evidence="7" type="ORF">J0695_39975</name>
</gene>
<keyword evidence="8" id="KW-1185">Reference proteome</keyword>
<sequence length="53" mass="5345">MTTHPAPTATVVSFENVSKSYGDVRAVADLSLTLNPGETVALLGPNGAGKSTT</sequence>
<evidence type="ECO:0000259" key="6">
    <source>
        <dbReference type="Pfam" id="PF00005"/>
    </source>
</evidence>
<accession>A0A939FGD4</accession>
<dbReference type="PANTHER" id="PTHR42711">
    <property type="entry name" value="ABC TRANSPORTER ATP-BINDING PROTEIN"/>
    <property type="match status" value="1"/>
</dbReference>
<evidence type="ECO:0000256" key="5">
    <source>
        <dbReference type="ARBA" id="ARBA00023251"/>
    </source>
</evidence>
<evidence type="ECO:0000256" key="1">
    <source>
        <dbReference type="ARBA" id="ARBA00004202"/>
    </source>
</evidence>
<keyword evidence="4 7" id="KW-0067">ATP-binding</keyword>